<evidence type="ECO:0000313" key="4">
    <source>
        <dbReference type="Proteomes" id="UP000693981"/>
    </source>
</evidence>
<dbReference type="AlphaFoldDB" id="A0A8T1WWX1"/>
<feature type="compositionally biased region" description="Low complexity" evidence="1">
    <location>
        <begin position="200"/>
        <end position="314"/>
    </location>
</feature>
<keyword evidence="4" id="KW-1185">Reference proteome</keyword>
<evidence type="ECO:0000256" key="1">
    <source>
        <dbReference type="SAM" id="MobiDB-lite"/>
    </source>
</evidence>
<feature type="region of interest" description="Disordered" evidence="1">
    <location>
        <begin position="192"/>
        <end position="322"/>
    </location>
</feature>
<feature type="chain" id="PRO_5035785449" evidence="2">
    <location>
        <begin position="22"/>
        <end position="322"/>
    </location>
</feature>
<gene>
    <name evidence="3" type="ORF">PHYBOEH_002478</name>
</gene>
<protein>
    <submittedName>
        <fullName evidence="3">Uncharacterized protein</fullName>
    </submittedName>
</protein>
<sequence length="322" mass="33262">MNVLALIAATAAAISMPTVQGHGYITKPAAQWTQGYPSNGYGATIPSDVFGTLDNSKYGYGPPGAIKYLVGNLPTKYKTLSALIADKQELYSNEIDPECGLTAFKDSARSELPSQLEFTGFTHPGPCEVWCDDKQVLFESDCQTAFPDIPATMSYDKSLCASANRLTLYWIAVHGDPWQVYADCVWLKGGSGRGSGPSGASGASTPSTSTSDSSATTTNSTSNAATEAPSTSNTTPSTANSTPSTANTTPSTANTTPSTENSTPSTENSTPSTANTPPSTSGGSAANEADDASTANEADTTSTTSTTPTSGTSEKCARRMRN</sequence>
<organism evidence="3 4">
    <name type="scientific">Phytophthora boehmeriae</name>
    <dbReference type="NCBI Taxonomy" id="109152"/>
    <lineage>
        <taxon>Eukaryota</taxon>
        <taxon>Sar</taxon>
        <taxon>Stramenopiles</taxon>
        <taxon>Oomycota</taxon>
        <taxon>Peronosporomycetes</taxon>
        <taxon>Peronosporales</taxon>
        <taxon>Peronosporaceae</taxon>
        <taxon>Phytophthora</taxon>
    </lineage>
</organism>
<dbReference type="Proteomes" id="UP000693981">
    <property type="component" value="Unassembled WGS sequence"/>
</dbReference>
<dbReference type="OrthoDB" id="163817at2759"/>
<comment type="caution">
    <text evidence="3">The sequence shown here is derived from an EMBL/GenBank/DDBJ whole genome shotgun (WGS) entry which is preliminary data.</text>
</comment>
<accession>A0A8T1WWX1</accession>
<keyword evidence="2" id="KW-0732">Signal</keyword>
<feature type="signal peptide" evidence="2">
    <location>
        <begin position="1"/>
        <end position="21"/>
    </location>
</feature>
<name>A0A8T1WWX1_9STRA</name>
<dbReference type="EMBL" id="JAGDFL010000162">
    <property type="protein sequence ID" value="KAG7396343.1"/>
    <property type="molecule type" value="Genomic_DNA"/>
</dbReference>
<reference evidence="3" key="1">
    <citation type="submission" date="2021-02" db="EMBL/GenBank/DDBJ databases">
        <authorList>
            <person name="Palmer J.M."/>
        </authorList>
    </citation>
    <scope>NUCLEOTIDE SEQUENCE</scope>
    <source>
        <strain evidence="3">SCRP23</strain>
    </source>
</reference>
<proteinExistence type="predicted"/>
<evidence type="ECO:0000313" key="3">
    <source>
        <dbReference type="EMBL" id="KAG7396343.1"/>
    </source>
</evidence>
<evidence type="ECO:0000256" key="2">
    <source>
        <dbReference type="SAM" id="SignalP"/>
    </source>
</evidence>